<dbReference type="GO" id="GO:0004177">
    <property type="term" value="F:aminopeptidase activity"/>
    <property type="evidence" value="ECO:0007669"/>
    <property type="project" value="UniProtKB-UniRule"/>
</dbReference>
<feature type="domain" description="Peptidase M20 dimerisation" evidence="7">
    <location>
        <begin position="184"/>
        <end position="276"/>
    </location>
</feature>
<dbReference type="PIRSF" id="PIRSF001123">
    <property type="entry name" value="PepA_GA"/>
    <property type="match status" value="1"/>
</dbReference>
<gene>
    <name evidence="8" type="ORF">EL26_15700</name>
</gene>
<dbReference type="AlphaFoldDB" id="A0A074LRA0"/>
<sequence length="373" mass="40207">MYQVNRERLIQTFLELVQINSLSRDERNMADRLTRELQSLGVEVVEDTAGEKVGGNAGNLICTLKGDESKPTILFTCHMDTVAPGLNIKPQLLEDRITSDGTTILGADDKAGVSGILEMVRTLKEQNLEHGTIVLFLTMGEESGLLGSRHADWEKLPKVDMGFAFDSNGPIGKVVTQSPAQSRIEVTMHGKLAHAGVNPEAGINAINVAAAAISRMKLGRINERTTANIGNFHGGDATNVVCDKVTIAAEARSLVLDELDAQVKHMVDTFNEAAAEFNTTCDINVQRMYSNLNHDVDAPVVQTAFKAVRSLGFEPTTMASGGGSDANILNGQGIPTVNIAIGYEKIHTVEEFIRLNDLENGARLLVAMTQAVL</sequence>
<dbReference type="EMBL" id="JMIR01000023">
    <property type="protein sequence ID" value="KEO82368.1"/>
    <property type="molecule type" value="Genomic_DNA"/>
</dbReference>
<accession>A0A074LRA0</accession>
<comment type="caution">
    <text evidence="8">The sequence shown here is derived from an EMBL/GenBank/DDBJ whole genome shotgun (WGS) entry which is preliminary data.</text>
</comment>
<reference evidence="8 9" key="1">
    <citation type="journal article" date="2013" name="Int. J. Syst. Evol. Microbiol.">
        <title>Tumebacillus flagellatus sp. nov., an alpha-amylase/pullulanase-producing bacterium isolated from cassava wastewater.</title>
        <authorList>
            <person name="Wang Q."/>
            <person name="Xie N."/>
            <person name="Qin Y."/>
            <person name="Shen N."/>
            <person name="Zhu J."/>
            <person name="Mi H."/>
            <person name="Huang R."/>
        </authorList>
    </citation>
    <scope>NUCLEOTIDE SEQUENCE [LARGE SCALE GENOMIC DNA]</scope>
    <source>
        <strain evidence="8 9">GST4</strain>
    </source>
</reference>
<name>A0A074LRA0_9BACL</name>
<evidence type="ECO:0000256" key="2">
    <source>
        <dbReference type="ARBA" id="ARBA00022723"/>
    </source>
</evidence>
<dbReference type="eggNOG" id="COG2195">
    <property type="taxonomic scope" value="Bacteria"/>
</dbReference>
<keyword evidence="4" id="KW-0862">Zinc</keyword>
<dbReference type="Pfam" id="PF01546">
    <property type="entry name" value="Peptidase_M20"/>
    <property type="match status" value="1"/>
</dbReference>
<keyword evidence="2 6" id="KW-0479">Metal-binding</keyword>
<dbReference type="InterPro" id="IPR002933">
    <property type="entry name" value="Peptidase_M20"/>
</dbReference>
<comment type="similarity">
    <text evidence="5">Belongs to the peptidase M42 family.</text>
</comment>
<dbReference type="PANTHER" id="PTHR42994:SF2">
    <property type="entry name" value="PEPTIDASE"/>
    <property type="match status" value="1"/>
</dbReference>
<dbReference type="SUPFAM" id="SSF55031">
    <property type="entry name" value="Bacterial exopeptidase dimerisation domain"/>
    <property type="match status" value="1"/>
</dbReference>
<protein>
    <submittedName>
        <fullName evidence="8">Peptidase M20</fullName>
    </submittedName>
</protein>
<proteinExistence type="inferred from homology"/>
<evidence type="ECO:0000256" key="5">
    <source>
        <dbReference type="PIRNR" id="PIRNR001123"/>
    </source>
</evidence>
<evidence type="ECO:0000259" key="7">
    <source>
        <dbReference type="Pfam" id="PF07687"/>
    </source>
</evidence>
<keyword evidence="9" id="KW-1185">Reference proteome</keyword>
<dbReference type="InterPro" id="IPR036264">
    <property type="entry name" value="Bact_exopeptidase_dim_dom"/>
</dbReference>
<comment type="cofactor">
    <cofactor evidence="1">
        <name>Zn(2+)</name>
        <dbReference type="ChEBI" id="CHEBI:29105"/>
    </cofactor>
</comment>
<evidence type="ECO:0000256" key="3">
    <source>
        <dbReference type="ARBA" id="ARBA00022801"/>
    </source>
</evidence>
<evidence type="ECO:0000313" key="8">
    <source>
        <dbReference type="EMBL" id="KEO82368.1"/>
    </source>
</evidence>
<keyword evidence="3" id="KW-0378">Hydrolase</keyword>
<dbReference type="Proteomes" id="UP000027931">
    <property type="component" value="Unassembled WGS sequence"/>
</dbReference>
<dbReference type="InterPro" id="IPR008007">
    <property type="entry name" value="Peptidase_M42"/>
</dbReference>
<dbReference type="InterPro" id="IPR010162">
    <property type="entry name" value="PepT-like"/>
</dbReference>
<dbReference type="NCBIfam" id="TIGR01883">
    <property type="entry name" value="PepT-like"/>
    <property type="match status" value="1"/>
</dbReference>
<dbReference type="PANTHER" id="PTHR42994">
    <property type="entry name" value="PEPTIDASE T"/>
    <property type="match status" value="1"/>
</dbReference>
<dbReference type="OrthoDB" id="9776600at2"/>
<dbReference type="SUPFAM" id="SSF53187">
    <property type="entry name" value="Zn-dependent exopeptidases"/>
    <property type="match status" value="1"/>
</dbReference>
<evidence type="ECO:0000256" key="6">
    <source>
        <dbReference type="PIRSR" id="PIRSR001123-2"/>
    </source>
</evidence>
<evidence type="ECO:0000256" key="4">
    <source>
        <dbReference type="ARBA" id="ARBA00022833"/>
    </source>
</evidence>
<comment type="cofactor">
    <cofactor evidence="6">
        <name>a divalent metal cation</name>
        <dbReference type="ChEBI" id="CHEBI:60240"/>
    </cofactor>
    <text evidence="6">Binds 2 divalent metal cations per subunit.</text>
</comment>
<evidence type="ECO:0000313" key="9">
    <source>
        <dbReference type="Proteomes" id="UP000027931"/>
    </source>
</evidence>
<dbReference type="Gene3D" id="3.30.70.360">
    <property type="match status" value="1"/>
</dbReference>
<organism evidence="8 9">
    <name type="scientific">Tumebacillus flagellatus</name>
    <dbReference type="NCBI Taxonomy" id="1157490"/>
    <lineage>
        <taxon>Bacteria</taxon>
        <taxon>Bacillati</taxon>
        <taxon>Bacillota</taxon>
        <taxon>Bacilli</taxon>
        <taxon>Bacillales</taxon>
        <taxon>Alicyclobacillaceae</taxon>
        <taxon>Tumebacillus</taxon>
    </lineage>
</organism>
<dbReference type="Gene3D" id="3.40.630.10">
    <property type="entry name" value="Zn peptidases"/>
    <property type="match status" value="1"/>
</dbReference>
<evidence type="ECO:0000256" key="1">
    <source>
        <dbReference type="ARBA" id="ARBA00001947"/>
    </source>
</evidence>
<dbReference type="Pfam" id="PF07687">
    <property type="entry name" value="M20_dimer"/>
    <property type="match status" value="1"/>
</dbReference>
<dbReference type="InterPro" id="IPR011650">
    <property type="entry name" value="Peptidase_M20_dimer"/>
</dbReference>
<dbReference type="GO" id="GO:0046872">
    <property type="term" value="F:metal ion binding"/>
    <property type="evidence" value="ECO:0007669"/>
    <property type="project" value="UniProtKB-UniRule"/>
</dbReference>
<dbReference type="STRING" id="1157490.EL26_15700"/>
<dbReference type="RefSeq" id="WP_038090552.1">
    <property type="nucleotide sequence ID" value="NZ_JMIR01000023.1"/>
</dbReference>
<feature type="binding site" evidence="6">
    <location>
        <position position="347"/>
    </location>
    <ligand>
        <name>Zn(2+)</name>
        <dbReference type="ChEBI" id="CHEBI:29105"/>
        <label>2</label>
    </ligand>
</feature>